<comment type="caution">
    <text evidence="7">The sequence shown here is derived from an EMBL/GenBank/DDBJ whole genome shotgun (WGS) entry which is preliminary data.</text>
</comment>
<evidence type="ECO:0000256" key="4">
    <source>
        <dbReference type="ARBA" id="ARBA00023242"/>
    </source>
</evidence>
<dbReference type="Gene3D" id="2.170.150.80">
    <property type="entry name" value="NAC domain"/>
    <property type="match status" value="1"/>
</dbReference>
<dbReference type="OrthoDB" id="622307at2759"/>
<keyword evidence="2" id="KW-0238">DNA-binding</keyword>
<dbReference type="SUPFAM" id="SSF101941">
    <property type="entry name" value="NAC domain"/>
    <property type="match status" value="1"/>
</dbReference>
<organism evidence="7 8">
    <name type="scientific">Panicum miliaceum</name>
    <name type="common">Proso millet</name>
    <name type="synonym">Broomcorn millet</name>
    <dbReference type="NCBI Taxonomy" id="4540"/>
    <lineage>
        <taxon>Eukaryota</taxon>
        <taxon>Viridiplantae</taxon>
        <taxon>Streptophyta</taxon>
        <taxon>Embryophyta</taxon>
        <taxon>Tracheophyta</taxon>
        <taxon>Spermatophyta</taxon>
        <taxon>Magnoliopsida</taxon>
        <taxon>Liliopsida</taxon>
        <taxon>Poales</taxon>
        <taxon>Poaceae</taxon>
        <taxon>PACMAD clade</taxon>
        <taxon>Panicoideae</taxon>
        <taxon>Panicodae</taxon>
        <taxon>Paniceae</taxon>
        <taxon>Panicinae</taxon>
        <taxon>Panicum</taxon>
        <taxon>Panicum sect. Panicum</taxon>
    </lineage>
</organism>
<feature type="domain" description="NAC" evidence="6">
    <location>
        <begin position="5"/>
        <end position="183"/>
    </location>
</feature>
<dbReference type="Pfam" id="PF02365">
    <property type="entry name" value="NAM"/>
    <property type="match status" value="1"/>
</dbReference>
<evidence type="ECO:0000313" key="7">
    <source>
        <dbReference type="EMBL" id="RLM99384.1"/>
    </source>
</evidence>
<sequence length="270" mass="29900">MAGELAPGFRFYPTEEELVCFYLQNKLDGVRRGDIERVIPVADVCALDPWQLPGTSRRRQRSVDGLGKAHRGAFSGAVEPWFYFCPRQEREARGGRPSRTTPSGYWKAAGTPGLVYAADGRPIGTKKTMVFYRSRAPAGAKTKWKLNEYKALEVEDEDAAGVPAPSHALQTRSEFTLCRLYTQSGCPRQFDRRPSAAAAVGCGSENPTAALANGEEMSRKRKRAPPSDDDTTSSDGDGSTQQILRQRGTDSEGLNDDMAYWSEFLDYDWL</sequence>
<evidence type="ECO:0000313" key="8">
    <source>
        <dbReference type="Proteomes" id="UP000275267"/>
    </source>
</evidence>
<evidence type="ECO:0000256" key="3">
    <source>
        <dbReference type="ARBA" id="ARBA00023163"/>
    </source>
</evidence>
<dbReference type="STRING" id="4540.A0A3L6RBW1"/>
<evidence type="ECO:0000256" key="2">
    <source>
        <dbReference type="ARBA" id="ARBA00023125"/>
    </source>
</evidence>
<dbReference type="PROSITE" id="PS51005">
    <property type="entry name" value="NAC"/>
    <property type="match status" value="1"/>
</dbReference>
<dbReference type="InterPro" id="IPR003441">
    <property type="entry name" value="NAC-dom"/>
</dbReference>
<dbReference type="EMBL" id="PQIB02000009">
    <property type="protein sequence ID" value="RLM99384.1"/>
    <property type="molecule type" value="Genomic_DNA"/>
</dbReference>
<dbReference type="PANTHER" id="PTHR31744">
    <property type="entry name" value="PROTEIN CUP-SHAPED COTYLEDON 2-RELATED"/>
    <property type="match status" value="1"/>
</dbReference>
<feature type="region of interest" description="Disordered" evidence="5">
    <location>
        <begin position="199"/>
        <end position="255"/>
    </location>
</feature>
<keyword evidence="4" id="KW-0539">Nucleus</keyword>
<evidence type="ECO:0000259" key="6">
    <source>
        <dbReference type="PROSITE" id="PS51005"/>
    </source>
</evidence>
<dbReference type="Proteomes" id="UP000275267">
    <property type="component" value="Unassembled WGS sequence"/>
</dbReference>
<dbReference type="PANTHER" id="PTHR31744:SF220">
    <property type="entry name" value="LOW QUALITY PROTEIN: NAC DOMAIN-CONTAINING PROTEIN 90-LIKE"/>
    <property type="match status" value="1"/>
</dbReference>
<dbReference type="InterPro" id="IPR036093">
    <property type="entry name" value="NAC_dom_sf"/>
</dbReference>
<accession>A0A3L6RBW1</accession>
<gene>
    <name evidence="7" type="ORF">C2845_PM06G20230</name>
</gene>
<evidence type="ECO:0000256" key="1">
    <source>
        <dbReference type="ARBA" id="ARBA00023015"/>
    </source>
</evidence>
<name>A0A3L6RBW1_PANMI</name>
<evidence type="ECO:0000256" key="5">
    <source>
        <dbReference type="SAM" id="MobiDB-lite"/>
    </source>
</evidence>
<dbReference type="GO" id="GO:0003677">
    <property type="term" value="F:DNA binding"/>
    <property type="evidence" value="ECO:0007669"/>
    <property type="project" value="UniProtKB-KW"/>
</dbReference>
<keyword evidence="3" id="KW-0804">Transcription</keyword>
<keyword evidence="8" id="KW-1185">Reference proteome</keyword>
<dbReference type="AlphaFoldDB" id="A0A3L6RBW1"/>
<keyword evidence="1" id="KW-0805">Transcription regulation</keyword>
<proteinExistence type="predicted"/>
<protein>
    <submittedName>
        <fullName evidence="7">NAC domain-containing protein 90-like</fullName>
    </submittedName>
</protein>
<dbReference type="GO" id="GO:0006355">
    <property type="term" value="P:regulation of DNA-templated transcription"/>
    <property type="evidence" value="ECO:0007669"/>
    <property type="project" value="InterPro"/>
</dbReference>
<reference evidence="8" key="1">
    <citation type="journal article" date="2019" name="Nat. Commun.">
        <title>The genome of broomcorn millet.</title>
        <authorList>
            <person name="Zou C."/>
            <person name="Miki D."/>
            <person name="Li D."/>
            <person name="Tang Q."/>
            <person name="Xiao L."/>
            <person name="Rajput S."/>
            <person name="Deng P."/>
            <person name="Jia W."/>
            <person name="Huang R."/>
            <person name="Zhang M."/>
            <person name="Sun Y."/>
            <person name="Hu J."/>
            <person name="Fu X."/>
            <person name="Schnable P.S."/>
            <person name="Li F."/>
            <person name="Zhang H."/>
            <person name="Feng B."/>
            <person name="Zhu X."/>
            <person name="Liu R."/>
            <person name="Schnable J.C."/>
            <person name="Zhu J.-K."/>
            <person name="Zhang H."/>
        </authorList>
    </citation>
    <scope>NUCLEOTIDE SEQUENCE [LARGE SCALE GENOMIC DNA]</scope>
</reference>